<reference evidence="1" key="1">
    <citation type="submission" date="2023-07" db="EMBL/GenBank/DDBJ databases">
        <title>Chromosome-level genome assembly of Artemia franciscana.</title>
        <authorList>
            <person name="Jo E."/>
        </authorList>
    </citation>
    <scope>NUCLEOTIDE SEQUENCE</scope>
    <source>
        <tissue evidence="1">Whole body</tissue>
    </source>
</reference>
<dbReference type="EMBL" id="JAVRJZ010000001">
    <property type="protein sequence ID" value="KAK2727841.1"/>
    <property type="molecule type" value="Genomic_DNA"/>
</dbReference>
<proteinExistence type="predicted"/>
<sequence length="97" mass="10984">MRRFKPHLTFAGKAEATDKTMVKQSETADDTDEVFLCTIQNNTKEDEAFAELSIEGQMCIKFKIDTGAQVNVLPLRYYKKLPIKPGLIKGSHKLTSY</sequence>
<protein>
    <submittedName>
        <fullName evidence="1">Uncharacterized protein</fullName>
    </submittedName>
</protein>
<comment type="caution">
    <text evidence="1">The sequence shown here is derived from an EMBL/GenBank/DDBJ whole genome shotgun (WGS) entry which is preliminary data.</text>
</comment>
<keyword evidence="2" id="KW-1185">Reference proteome</keyword>
<name>A0AA88LLE2_ARTSF</name>
<evidence type="ECO:0000313" key="2">
    <source>
        <dbReference type="Proteomes" id="UP001187531"/>
    </source>
</evidence>
<evidence type="ECO:0000313" key="1">
    <source>
        <dbReference type="EMBL" id="KAK2727841.1"/>
    </source>
</evidence>
<accession>A0AA88LLE2</accession>
<gene>
    <name evidence="1" type="ORF">QYM36_008353</name>
</gene>
<dbReference type="Proteomes" id="UP001187531">
    <property type="component" value="Unassembled WGS sequence"/>
</dbReference>
<dbReference type="AlphaFoldDB" id="A0AA88LLE2"/>
<organism evidence="1 2">
    <name type="scientific">Artemia franciscana</name>
    <name type="common">Brine shrimp</name>
    <name type="synonym">Artemia sanfranciscana</name>
    <dbReference type="NCBI Taxonomy" id="6661"/>
    <lineage>
        <taxon>Eukaryota</taxon>
        <taxon>Metazoa</taxon>
        <taxon>Ecdysozoa</taxon>
        <taxon>Arthropoda</taxon>
        <taxon>Crustacea</taxon>
        <taxon>Branchiopoda</taxon>
        <taxon>Anostraca</taxon>
        <taxon>Artemiidae</taxon>
        <taxon>Artemia</taxon>
    </lineage>
</organism>